<evidence type="ECO:0000256" key="11">
    <source>
        <dbReference type="SAM" id="Phobius"/>
    </source>
</evidence>
<evidence type="ECO:0000256" key="7">
    <source>
        <dbReference type="ARBA" id="ARBA00022989"/>
    </source>
</evidence>
<dbReference type="NCBIfam" id="TIGR00739">
    <property type="entry name" value="yajC"/>
    <property type="match status" value="1"/>
</dbReference>
<dbReference type="GeneID" id="98300753"/>
<evidence type="ECO:0000256" key="8">
    <source>
        <dbReference type="ARBA" id="ARBA00023010"/>
    </source>
</evidence>
<dbReference type="PANTHER" id="PTHR33909:SF1">
    <property type="entry name" value="SEC TRANSLOCON ACCESSORY COMPLEX SUBUNIT YAJC"/>
    <property type="match status" value="1"/>
</dbReference>
<organism evidence="12 13">
    <name type="scientific">Bifidobacterium psychraerophilum</name>
    <dbReference type="NCBI Taxonomy" id="218140"/>
    <lineage>
        <taxon>Bacteria</taxon>
        <taxon>Bacillati</taxon>
        <taxon>Actinomycetota</taxon>
        <taxon>Actinomycetes</taxon>
        <taxon>Bifidobacteriales</taxon>
        <taxon>Bifidobacteriaceae</taxon>
        <taxon>Bifidobacterium</taxon>
    </lineage>
</organism>
<evidence type="ECO:0000256" key="4">
    <source>
        <dbReference type="ARBA" id="ARBA00022475"/>
    </source>
</evidence>
<keyword evidence="7 11" id="KW-1133">Transmembrane helix</keyword>
<keyword evidence="3" id="KW-0813">Transport</keyword>
<gene>
    <name evidence="12" type="ORF">BPSY_1566</name>
</gene>
<dbReference type="STRING" id="218140.BPSY_1566"/>
<dbReference type="OrthoDB" id="3240462at2"/>
<dbReference type="Proteomes" id="UP000029050">
    <property type="component" value="Unassembled WGS sequence"/>
</dbReference>
<feature type="transmembrane region" description="Helical" evidence="11">
    <location>
        <begin position="6"/>
        <end position="21"/>
    </location>
</feature>
<keyword evidence="9 11" id="KW-0472">Membrane</keyword>
<accession>A0A087CD10</accession>
<comment type="subcellular location">
    <subcellularLocation>
        <location evidence="1">Cell membrane</location>
        <topology evidence="1">Single-pass membrane protein</topology>
    </subcellularLocation>
</comment>
<keyword evidence="4" id="KW-1003">Cell membrane</keyword>
<evidence type="ECO:0000313" key="12">
    <source>
        <dbReference type="EMBL" id="KFI81160.1"/>
    </source>
</evidence>
<evidence type="ECO:0000256" key="6">
    <source>
        <dbReference type="ARBA" id="ARBA00022927"/>
    </source>
</evidence>
<comment type="caution">
    <text evidence="12">The sequence shown here is derived from an EMBL/GenBank/DDBJ whole genome shotgun (WGS) entry which is preliminary data.</text>
</comment>
<protein>
    <submittedName>
        <fullName evidence="12">Transporter, probably The general secretory pathway (Sec)</fullName>
    </submittedName>
</protein>
<dbReference type="AlphaFoldDB" id="A0A087CD10"/>
<sequence>MEYSFMIVVIVFMVGLMWWQSRKSKQQQSKVKDFRESLQPGTEVATFSGLIGTVVSVDLDKDQIVIDSEGAQSRWRIQAITEPPVVPAFVSDDEVDAEGNPLEAPNDADQAQIATDSSAAQEPIDVQSVTTDEAPEQHPAAK</sequence>
<evidence type="ECO:0000256" key="3">
    <source>
        <dbReference type="ARBA" id="ARBA00022448"/>
    </source>
</evidence>
<dbReference type="GO" id="GO:0005886">
    <property type="term" value="C:plasma membrane"/>
    <property type="evidence" value="ECO:0007669"/>
    <property type="project" value="UniProtKB-SubCell"/>
</dbReference>
<dbReference type="GO" id="GO:0015031">
    <property type="term" value="P:protein transport"/>
    <property type="evidence" value="ECO:0007669"/>
    <property type="project" value="UniProtKB-KW"/>
</dbReference>
<keyword evidence="13" id="KW-1185">Reference proteome</keyword>
<evidence type="ECO:0000256" key="2">
    <source>
        <dbReference type="ARBA" id="ARBA00006742"/>
    </source>
</evidence>
<dbReference type="SMART" id="SM01323">
    <property type="entry name" value="YajC"/>
    <property type="match status" value="1"/>
</dbReference>
<dbReference type="RefSeq" id="WP_033496400.1">
    <property type="nucleotide sequence ID" value="NZ_JALCNH010000029.1"/>
</dbReference>
<keyword evidence="8" id="KW-0811">Translocation</keyword>
<evidence type="ECO:0000256" key="5">
    <source>
        <dbReference type="ARBA" id="ARBA00022692"/>
    </source>
</evidence>
<reference evidence="12 13" key="1">
    <citation type="submission" date="2014-03" db="EMBL/GenBank/DDBJ databases">
        <title>Genomics of Bifidobacteria.</title>
        <authorList>
            <person name="Ventura M."/>
            <person name="Milani C."/>
            <person name="Lugli G.A."/>
        </authorList>
    </citation>
    <scope>NUCLEOTIDE SEQUENCE [LARGE SCALE GENOMIC DNA]</scope>
    <source>
        <strain evidence="12 13">LMG 21775</strain>
    </source>
</reference>
<feature type="region of interest" description="Disordered" evidence="10">
    <location>
        <begin position="92"/>
        <end position="142"/>
    </location>
</feature>
<dbReference type="eggNOG" id="COG1862">
    <property type="taxonomic scope" value="Bacteria"/>
</dbReference>
<dbReference type="EMBL" id="JGZI01000010">
    <property type="protein sequence ID" value="KFI81160.1"/>
    <property type="molecule type" value="Genomic_DNA"/>
</dbReference>
<keyword evidence="5 11" id="KW-0812">Transmembrane</keyword>
<evidence type="ECO:0000256" key="10">
    <source>
        <dbReference type="SAM" id="MobiDB-lite"/>
    </source>
</evidence>
<comment type="similarity">
    <text evidence="2">Belongs to the YajC family.</text>
</comment>
<proteinExistence type="inferred from homology"/>
<name>A0A087CD10_9BIFI</name>
<evidence type="ECO:0000313" key="13">
    <source>
        <dbReference type="Proteomes" id="UP000029050"/>
    </source>
</evidence>
<evidence type="ECO:0000256" key="1">
    <source>
        <dbReference type="ARBA" id="ARBA00004162"/>
    </source>
</evidence>
<dbReference type="InterPro" id="IPR003849">
    <property type="entry name" value="Preprotein_translocase_YajC"/>
</dbReference>
<dbReference type="PANTHER" id="PTHR33909">
    <property type="entry name" value="SEC TRANSLOCON ACCESSORY COMPLEX SUBUNIT YAJC"/>
    <property type="match status" value="1"/>
</dbReference>
<keyword evidence="6" id="KW-0653">Protein transport</keyword>
<dbReference type="Pfam" id="PF02699">
    <property type="entry name" value="YajC"/>
    <property type="match status" value="1"/>
</dbReference>
<evidence type="ECO:0000256" key="9">
    <source>
        <dbReference type="ARBA" id="ARBA00023136"/>
    </source>
</evidence>